<sequence>MQETDKRVHAPRIAAAMALCCAPEHPALSTDPRVLCAAARACKAWQQAVQQCRVCNMHVVLDWPPAVPQIQSFSSWLHTHAALVRSIQLTEDEQLTYQRPLGVPGLEGALLRLQQALQAAALGTAAGTADTTAIAAAAAAAANGAAAPAAPRHKEQQQPQQQQLRQSYPQLASFSIGCPTDASVLAALPAHSLTQLDLNLGWRSLDLQGSFSRAALSAALVRMTNLQQLRLHGGLRAECLAGVAQLTQLSSLTLGGTWSTPDQPLQQLLALPLPLRQLRLEFDRPQYHQVGDISVAHLTSLTELAAPGWFSWSDVKLLTHLPAQLQALELGPLEDGHLKELLRLQQLQRLSFRVAFEEQESLLRLTQLPALQELQLTYEAAYLAAANAPTWRRLPQLRQLIVEYNVHDATVRQLDQITAGLAAASSLTKLLLVGQSVYQEKAADDEGSSDYEYYDEDDGECPQGSLCSSLAGLSLLQDLSIICGPTAAGMAMGNVLAPDEVQALTALTGLTQLQLVNGEHQFGGNTLSLVRGLPQLRHLELESFETYSGECMAAIGRMAQLTWLRLAGFKQWPDEASQQHLLQLAGLPQLRRLYLSSSEELAGGVLDGLRASLVHARVRWCEWVHEAVEHGMGR</sequence>
<dbReference type="InterPro" id="IPR032675">
    <property type="entry name" value="LRR_dom_sf"/>
</dbReference>
<accession>A0A383VQ57</accession>
<dbReference type="AlphaFoldDB" id="A0A383VQ57"/>
<protein>
    <submittedName>
        <fullName evidence="2">Uncharacterized protein</fullName>
    </submittedName>
</protein>
<proteinExistence type="predicted"/>
<dbReference type="PANTHER" id="PTHR47186">
    <property type="entry name" value="LEUCINE-RICH REPEAT-CONTAINING PROTEIN 57"/>
    <property type="match status" value="1"/>
</dbReference>
<dbReference type="GO" id="GO:0005930">
    <property type="term" value="C:axoneme"/>
    <property type="evidence" value="ECO:0007669"/>
    <property type="project" value="UniProtKB-SubCell"/>
</dbReference>
<evidence type="ECO:0000313" key="2">
    <source>
        <dbReference type="EMBL" id="SZX66874.1"/>
    </source>
</evidence>
<evidence type="ECO:0000256" key="1">
    <source>
        <dbReference type="ARBA" id="ARBA00004430"/>
    </source>
</evidence>
<name>A0A383VQ57_TETOB</name>
<dbReference type="PANTHER" id="PTHR47186:SF61">
    <property type="entry name" value="LEUCINE-RICH REPEAT-CONTAINING PROTEIN 57-RELATED"/>
    <property type="match status" value="1"/>
</dbReference>
<dbReference type="Proteomes" id="UP000256970">
    <property type="component" value="Unassembled WGS sequence"/>
</dbReference>
<keyword evidence="3" id="KW-1185">Reference proteome</keyword>
<evidence type="ECO:0000313" key="3">
    <source>
        <dbReference type="Proteomes" id="UP000256970"/>
    </source>
</evidence>
<organism evidence="2 3">
    <name type="scientific">Tetradesmus obliquus</name>
    <name type="common">Green alga</name>
    <name type="synonym">Acutodesmus obliquus</name>
    <dbReference type="NCBI Taxonomy" id="3088"/>
    <lineage>
        <taxon>Eukaryota</taxon>
        <taxon>Viridiplantae</taxon>
        <taxon>Chlorophyta</taxon>
        <taxon>core chlorophytes</taxon>
        <taxon>Chlorophyceae</taxon>
        <taxon>CS clade</taxon>
        <taxon>Sphaeropleales</taxon>
        <taxon>Scenedesmaceae</taxon>
        <taxon>Tetradesmus</taxon>
    </lineage>
</organism>
<dbReference type="Gene3D" id="3.80.10.10">
    <property type="entry name" value="Ribonuclease Inhibitor"/>
    <property type="match status" value="2"/>
</dbReference>
<comment type="subcellular location">
    <subcellularLocation>
        <location evidence="1">Cytoplasm</location>
        <location evidence="1">Cytoskeleton</location>
        <location evidence="1">Cilium axoneme</location>
    </subcellularLocation>
</comment>
<reference evidence="2 3" key="1">
    <citation type="submission" date="2016-10" db="EMBL/GenBank/DDBJ databases">
        <authorList>
            <person name="Cai Z."/>
        </authorList>
    </citation>
    <scope>NUCLEOTIDE SEQUENCE [LARGE SCALE GENOMIC DNA]</scope>
</reference>
<dbReference type="SUPFAM" id="SSF52047">
    <property type="entry name" value="RNI-like"/>
    <property type="match status" value="1"/>
</dbReference>
<gene>
    <name evidence="2" type="ORF">BQ4739_LOCUS7307</name>
</gene>
<dbReference type="EMBL" id="FNXT01000763">
    <property type="protein sequence ID" value="SZX66874.1"/>
    <property type="molecule type" value="Genomic_DNA"/>
</dbReference>